<protein>
    <submittedName>
        <fullName evidence="1">Uncharacterized protein</fullName>
    </submittedName>
</protein>
<organism evidence="1">
    <name type="scientific">Siphoviridae sp. ctB3v5</name>
    <dbReference type="NCBI Taxonomy" id="2826186"/>
    <lineage>
        <taxon>Viruses</taxon>
        <taxon>Duplodnaviria</taxon>
        <taxon>Heunggongvirae</taxon>
        <taxon>Uroviricota</taxon>
        <taxon>Caudoviricetes</taxon>
    </lineage>
</organism>
<proteinExistence type="predicted"/>
<sequence length="31" mass="3415">MRPFKIAAEIDSMFNKSKLTGIGELQFLGAT</sequence>
<accession>A0A8S5M918</accession>
<evidence type="ECO:0000313" key="1">
    <source>
        <dbReference type="EMBL" id="DAD78716.1"/>
    </source>
</evidence>
<name>A0A8S5M918_9CAUD</name>
<reference evidence="1" key="1">
    <citation type="journal article" date="2021" name="Proc. Natl. Acad. Sci. U.S.A.">
        <title>A Catalog of Tens of Thousands of Viruses from Human Metagenomes Reveals Hidden Associations with Chronic Diseases.</title>
        <authorList>
            <person name="Tisza M.J."/>
            <person name="Buck C.B."/>
        </authorList>
    </citation>
    <scope>NUCLEOTIDE SEQUENCE</scope>
    <source>
        <strain evidence="1">CtB3v5</strain>
    </source>
</reference>
<dbReference type="EMBL" id="BK014849">
    <property type="protein sequence ID" value="DAD78716.1"/>
    <property type="molecule type" value="Genomic_DNA"/>
</dbReference>